<sequence>MTHIEIQYSILRGTMFVLDVPDHMDEHTTDQWIREHWDQLIEPNIATSRLNTLDTHLDWTPEQPPARWYDRPAGVWRDTPRDPNTPEDPDEHEPWYGTPCTTGPHTPDDPQQGCCNTCTSCARHMCETHTARCDRCGSITCDQCAHAREDGTGWLCPECATHTTGQ</sequence>
<feature type="region of interest" description="Disordered" evidence="1">
    <location>
        <begin position="64"/>
        <end position="103"/>
    </location>
</feature>
<dbReference type="RefSeq" id="WP_101455029.1">
    <property type="nucleotide sequence ID" value="NZ_PCGY01000011.1"/>
</dbReference>
<proteinExistence type="predicted"/>
<name>A0A2N3QMM6_9BIFI</name>
<dbReference type="AlphaFoldDB" id="A0A2N3QMM6"/>
<feature type="domain" description="TNFR-Cys" evidence="2">
    <location>
        <begin position="100"/>
        <end position="141"/>
    </location>
</feature>
<evidence type="ECO:0000313" key="4">
    <source>
        <dbReference type="Proteomes" id="UP000233727"/>
    </source>
</evidence>
<evidence type="ECO:0000256" key="1">
    <source>
        <dbReference type="SAM" id="MobiDB-lite"/>
    </source>
</evidence>
<organism evidence="3 4">
    <name type="scientific">Bifidobacterium thermophilum</name>
    <dbReference type="NCBI Taxonomy" id="33905"/>
    <lineage>
        <taxon>Bacteria</taxon>
        <taxon>Bacillati</taxon>
        <taxon>Actinomycetota</taxon>
        <taxon>Actinomycetes</taxon>
        <taxon>Bifidobacteriales</taxon>
        <taxon>Bifidobacteriaceae</taxon>
        <taxon>Bifidobacterium</taxon>
    </lineage>
</organism>
<reference evidence="3 4" key="1">
    <citation type="submission" date="2017-10" db="EMBL/GenBank/DDBJ databases">
        <title>Bifidobacterium genomics.</title>
        <authorList>
            <person name="Lugli G.A."/>
            <person name="Milani C."/>
            <person name="Mancabelli L."/>
        </authorList>
    </citation>
    <scope>NUCLEOTIDE SEQUENCE [LARGE SCALE GENOMIC DNA]</scope>
    <source>
        <strain evidence="3 4">1542B</strain>
    </source>
</reference>
<gene>
    <name evidence="3" type="ORF">CQR47_0760</name>
</gene>
<comment type="caution">
    <text evidence="3">The sequence shown here is derived from an EMBL/GenBank/DDBJ whole genome shotgun (WGS) entry which is preliminary data.</text>
</comment>
<protein>
    <recommendedName>
        <fullName evidence="2">TNFR-Cys domain-containing protein</fullName>
    </recommendedName>
</protein>
<evidence type="ECO:0000313" key="3">
    <source>
        <dbReference type="EMBL" id="PKU92910.1"/>
    </source>
</evidence>
<dbReference type="InterPro" id="IPR001368">
    <property type="entry name" value="TNFR/NGFR_Cys_rich_reg"/>
</dbReference>
<dbReference type="EMBL" id="PCGY01000011">
    <property type="protein sequence ID" value="PKU92910.1"/>
    <property type="molecule type" value="Genomic_DNA"/>
</dbReference>
<accession>A0A2N3QMM6</accession>
<dbReference type="PROSITE" id="PS00652">
    <property type="entry name" value="TNFR_NGFR_1"/>
    <property type="match status" value="1"/>
</dbReference>
<dbReference type="Proteomes" id="UP000233727">
    <property type="component" value="Unassembled WGS sequence"/>
</dbReference>
<evidence type="ECO:0000259" key="2">
    <source>
        <dbReference type="PROSITE" id="PS00652"/>
    </source>
</evidence>